<gene>
    <name evidence="4" type="ORF">BS47DRAFT_1457704</name>
</gene>
<dbReference type="InterPro" id="IPR036188">
    <property type="entry name" value="FAD/NAD-bd_sf"/>
</dbReference>
<organism evidence="4 5">
    <name type="scientific">Hydnum rufescens UP504</name>
    <dbReference type="NCBI Taxonomy" id="1448309"/>
    <lineage>
        <taxon>Eukaryota</taxon>
        <taxon>Fungi</taxon>
        <taxon>Dikarya</taxon>
        <taxon>Basidiomycota</taxon>
        <taxon>Agaricomycotina</taxon>
        <taxon>Agaricomycetes</taxon>
        <taxon>Cantharellales</taxon>
        <taxon>Hydnaceae</taxon>
        <taxon>Hydnum</taxon>
    </lineage>
</organism>
<dbReference type="EMBL" id="MU129531">
    <property type="protein sequence ID" value="KAF9502908.1"/>
    <property type="molecule type" value="Genomic_DNA"/>
</dbReference>
<evidence type="ECO:0000313" key="5">
    <source>
        <dbReference type="Proteomes" id="UP000886523"/>
    </source>
</evidence>
<dbReference type="GO" id="GO:0050660">
    <property type="term" value="F:flavin adenine dinucleotide binding"/>
    <property type="evidence" value="ECO:0007669"/>
    <property type="project" value="InterPro"/>
</dbReference>
<evidence type="ECO:0000259" key="3">
    <source>
        <dbReference type="Pfam" id="PF05199"/>
    </source>
</evidence>
<reference evidence="4" key="1">
    <citation type="journal article" date="2020" name="Nat. Commun.">
        <title>Large-scale genome sequencing of mycorrhizal fungi provides insights into the early evolution of symbiotic traits.</title>
        <authorList>
            <person name="Miyauchi S."/>
            <person name="Kiss E."/>
            <person name="Kuo A."/>
            <person name="Drula E."/>
            <person name="Kohler A."/>
            <person name="Sanchez-Garcia M."/>
            <person name="Morin E."/>
            <person name="Andreopoulos B."/>
            <person name="Barry K.W."/>
            <person name="Bonito G."/>
            <person name="Buee M."/>
            <person name="Carver A."/>
            <person name="Chen C."/>
            <person name="Cichocki N."/>
            <person name="Clum A."/>
            <person name="Culley D."/>
            <person name="Crous P.W."/>
            <person name="Fauchery L."/>
            <person name="Girlanda M."/>
            <person name="Hayes R.D."/>
            <person name="Keri Z."/>
            <person name="LaButti K."/>
            <person name="Lipzen A."/>
            <person name="Lombard V."/>
            <person name="Magnuson J."/>
            <person name="Maillard F."/>
            <person name="Murat C."/>
            <person name="Nolan M."/>
            <person name="Ohm R.A."/>
            <person name="Pangilinan J."/>
            <person name="Pereira M.F."/>
            <person name="Perotto S."/>
            <person name="Peter M."/>
            <person name="Pfister S."/>
            <person name="Riley R."/>
            <person name="Sitrit Y."/>
            <person name="Stielow J.B."/>
            <person name="Szollosi G."/>
            <person name="Zifcakova L."/>
            <person name="Stursova M."/>
            <person name="Spatafora J.W."/>
            <person name="Tedersoo L."/>
            <person name="Vaario L.M."/>
            <person name="Yamada A."/>
            <person name="Yan M."/>
            <person name="Wang P."/>
            <person name="Xu J."/>
            <person name="Bruns T."/>
            <person name="Baldrian P."/>
            <person name="Vilgalys R."/>
            <person name="Dunand C."/>
            <person name="Henrissat B."/>
            <person name="Grigoriev I.V."/>
            <person name="Hibbett D."/>
            <person name="Nagy L.G."/>
            <person name="Martin F.M."/>
        </authorList>
    </citation>
    <scope>NUCLEOTIDE SEQUENCE</scope>
    <source>
        <strain evidence="4">UP504</strain>
    </source>
</reference>
<protein>
    <submittedName>
        <fullName evidence="4">GMC oxidoreductase</fullName>
    </submittedName>
</protein>
<proteinExistence type="inferred from homology"/>
<dbReference type="Pfam" id="PF05199">
    <property type="entry name" value="GMC_oxred_C"/>
    <property type="match status" value="1"/>
</dbReference>
<keyword evidence="5" id="KW-1185">Reference proteome</keyword>
<dbReference type="AlphaFoldDB" id="A0A9P6AB60"/>
<comment type="cofactor">
    <cofactor evidence="1">
        <name>FAD</name>
        <dbReference type="ChEBI" id="CHEBI:57692"/>
    </cofactor>
</comment>
<dbReference type="InterPro" id="IPR012132">
    <property type="entry name" value="GMC_OxRdtase"/>
</dbReference>
<dbReference type="Gene3D" id="3.50.50.60">
    <property type="entry name" value="FAD/NAD(P)-binding domain"/>
    <property type="match status" value="1"/>
</dbReference>
<sequence length="131" mass="14285">MLCGTQSRGSIRLNASDPHGNPKIDHNYLANELDVAVLAEGCRYVNEIVTEGICKATSRTCYHPASTCKMGPDEDEEAVVDPRLRVRGVKSLRVADISIMPKLNNGHPQAPAYMIGEKAAQLILEDNRIIG</sequence>
<name>A0A9P6AB60_9AGAM</name>
<dbReference type="Proteomes" id="UP000886523">
    <property type="component" value="Unassembled WGS sequence"/>
</dbReference>
<dbReference type="PANTHER" id="PTHR11552:SF147">
    <property type="entry name" value="CHOLINE DEHYDROGENASE, MITOCHONDRIAL"/>
    <property type="match status" value="1"/>
</dbReference>
<evidence type="ECO:0000313" key="4">
    <source>
        <dbReference type="EMBL" id="KAF9502908.1"/>
    </source>
</evidence>
<dbReference type="SUPFAM" id="SSF51905">
    <property type="entry name" value="FAD/NAD(P)-binding domain"/>
    <property type="match status" value="1"/>
</dbReference>
<dbReference type="InterPro" id="IPR007867">
    <property type="entry name" value="GMC_OxRtase_C"/>
</dbReference>
<feature type="domain" description="Glucose-methanol-choline oxidoreductase C-terminal" evidence="3">
    <location>
        <begin position="6"/>
        <end position="116"/>
    </location>
</feature>
<dbReference type="PANTHER" id="PTHR11552">
    <property type="entry name" value="GLUCOSE-METHANOL-CHOLINE GMC OXIDOREDUCTASE"/>
    <property type="match status" value="1"/>
</dbReference>
<dbReference type="OrthoDB" id="269227at2759"/>
<comment type="caution">
    <text evidence="4">The sequence shown here is derived from an EMBL/GenBank/DDBJ whole genome shotgun (WGS) entry which is preliminary data.</text>
</comment>
<evidence type="ECO:0000256" key="2">
    <source>
        <dbReference type="ARBA" id="ARBA00010790"/>
    </source>
</evidence>
<dbReference type="Gene3D" id="3.30.560.10">
    <property type="entry name" value="Glucose Oxidase, domain 3"/>
    <property type="match status" value="1"/>
</dbReference>
<accession>A0A9P6AB60</accession>
<comment type="similarity">
    <text evidence="2">Belongs to the GMC oxidoreductase family.</text>
</comment>
<evidence type="ECO:0000256" key="1">
    <source>
        <dbReference type="ARBA" id="ARBA00001974"/>
    </source>
</evidence>
<dbReference type="SUPFAM" id="SSF54373">
    <property type="entry name" value="FAD-linked reductases, C-terminal domain"/>
    <property type="match status" value="1"/>
</dbReference>
<dbReference type="GO" id="GO:0016614">
    <property type="term" value="F:oxidoreductase activity, acting on CH-OH group of donors"/>
    <property type="evidence" value="ECO:0007669"/>
    <property type="project" value="InterPro"/>
</dbReference>